<evidence type="ECO:0000259" key="1">
    <source>
        <dbReference type="Pfam" id="PF17905"/>
    </source>
</evidence>
<dbReference type="EMBL" id="CAJFCW020000003">
    <property type="protein sequence ID" value="CAG9103785.1"/>
    <property type="molecule type" value="Genomic_DNA"/>
</dbReference>
<dbReference type="Pfam" id="PF17905">
    <property type="entry name" value="KH_GLD-3_4th"/>
    <property type="match status" value="1"/>
</dbReference>
<sequence length="439" mass="50834">MNGQQYAVPIRLDPPKLPMPNNAVEVAPELLPTHVFTHVTQQTTMTLNAVRLQREACFNQMRHDEQEYLDRTRLIAPLSRLPVPKEVILILEIHANELSYLISKQDVWGRMLWKLMYDIQTDTKCQIMLADQICDREKSEFNRITITGPVETVDCARDRLFEVLPIQIGMKLQGIKPELNINIREQVAEWIMAQIFNFPTISLHFVLNTKRDSDEKTMFSYVVFRAAPHDEDHLIQATKKFADLVLQDPTQAQFSEGFVIPKINREWYIGPSAQLIKSISKRFNVMISYPLVTTPGTEHNYIIHGDVGPIIQASKAFRAVSPVSLTFDIEEFELKSASLKTKKREVDYYDDKMNVVVSFRRSPYEGDFVRSDESLRHRITISTSYENKQMLYEARKKLLKGSRESSDRPKLMFGDQLKNILSAYARGNRQHYKSDANYN</sequence>
<organism evidence="2 3">
    <name type="scientific">Bursaphelenchus okinawaensis</name>
    <dbReference type="NCBI Taxonomy" id="465554"/>
    <lineage>
        <taxon>Eukaryota</taxon>
        <taxon>Metazoa</taxon>
        <taxon>Ecdysozoa</taxon>
        <taxon>Nematoda</taxon>
        <taxon>Chromadorea</taxon>
        <taxon>Rhabditida</taxon>
        <taxon>Tylenchina</taxon>
        <taxon>Tylenchomorpha</taxon>
        <taxon>Aphelenchoidea</taxon>
        <taxon>Aphelenchoididae</taxon>
        <taxon>Bursaphelenchus</taxon>
    </lineage>
</organism>
<dbReference type="OrthoDB" id="271862at2759"/>
<gene>
    <name evidence="2" type="ORF">BOKJ2_LOCUS6009</name>
</gene>
<dbReference type="EMBL" id="CAJFDH010000003">
    <property type="protein sequence ID" value="CAD5215270.1"/>
    <property type="molecule type" value="Genomic_DNA"/>
</dbReference>
<feature type="domain" description="Defective in germ line development protein 3-like KH5" evidence="1">
    <location>
        <begin position="322"/>
        <end position="400"/>
    </location>
</feature>
<keyword evidence="3" id="KW-1185">Reference proteome</keyword>
<dbReference type="Proteomes" id="UP000783686">
    <property type="component" value="Unassembled WGS sequence"/>
</dbReference>
<name>A0A811KG37_9BILA</name>
<evidence type="ECO:0000313" key="3">
    <source>
        <dbReference type="Proteomes" id="UP000614601"/>
    </source>
</evidence>
<dbReference type="Proteomes" id="UP000614601">
    <property type="component" value="Unassembled WGS sequence"/>
</dbReference>
<dbReference type="InterPro" id="IPR041194">
    <property type="entry name" value="GLD-3-like_KH5"/>
</dbReference>
<dbReference type="Gene3D" id="3.30.310.270">
    <property type="match status" value="2"/>
</dbReference>
<reference evidence="2" key="1">
    <citation type="submission" date="2020-09" db="EMBL/GenBank/DDBJ databases">
        <authorList>
            <person name="Kikuchi T."/>
        </authorList>
    </citation>
    <scope>NUCLEOTIDE SEQUENCE</scope>
    <source>
        <strain evidence="2">SH1</strain>
    </source>
</reference>
<comment type="caution">
    <text evidence="2">The sequence shown here is derived from an EMBL/GenBank/DDBJ whole genome shotgun (WGS) entry which is preliminary data.</text>
</comment>
<protein>
    <recommendedName>
        <fullName evidence="1">Defective in germ line development protein 3-like KH5 domain-containing protein</fullName>
    </recommendedName>
</protein>
<dbReference type="AlphaFoldDB" id="A0A811KG37"/>
<proteinExistence type="predicted"/>
<accession>A0A811KG37</accession>
<evidence type="ECO:0000313" key="2">
    <source>
        <dbReference type="EMBL" id="CAD5215270.1"/>
    </source>
</evidence>